<reference evidence="6 7" key="1">
    <citation type="submission" date="2018-06" db="EMBL/GenBank/DDBJ databases">
        <title>Genomic Encyclopedia of Type Strains, Phase III (KMG-III): the genomes of soil and plant-associated and newly described type strains.</title>
        <authorList>
            <person name="Whitman W."/>
        </authorList>
    </citation>
    <scope>NUCLEOTIDE SEQUENCE [LARGE SCALE GENOMIC DNA]</scope>
    <source>
        <strain evidence="6 7">CGMCC 1.8979</strain>
    </source>
</reference>
<dbReference type="GO" id="GO:0008483">
    <property type="term" value="F:transaminase activity"/>
    <property type="evidence" value="ECO:0007669"/>
    <property type="project" value="UniProtKB-KW"/>
</dbReference>
<keyword evidence="7" id="KW-1185">Reference proteome</keyword>
<dbReference type="EMBL" id="QLMH01000008">
    <property type="protein sequence ID" value="RAK18893.1"/>
    <property type="molecule type" value="Genomic_DNA"/>
</dbReference>
<dbReference type="Gene3D" id="3.90.1150.10">
    <property type="entry name" value="Aspartate Aminotransferase, domain 1"/>
    <property type="match status" value="1"/>
</dbReference>
<dbReference type="InterPro" id="IPR015421">
    <property type="entry name" value="PyrdxlP-dep_Trfase_major"/>
</dbReference>
<comment type="similarity">
    <text evidence="4">Belongs to the class-I pyridoxal-phosphate-dependent aminotransferase family.</text>
</comment>
<evidence type="ECO:0000256" key="3">
    <source>
        <dbReference type="ARBA" id="ARBA00022679"/>
    </source>
</evidence>
<dbReference type="Pfam" id="PF00155">
    <property type="entry name" value="Aminotran_1_2"/>
    <property type="match status" value="1"/>
</dbReference>
<accession>A0A327YD21</accession>
<keyword evidence="2 4" id="KW-0032">Aminotransferase</keyword>
<dbReference type="InterPro" id="IPR015422">
    <property type="entry name" value="PyrdxlP-dep_Trfase_small"/>
</dbReference>
<dbReference type="PROSITE" id="PS00105">
    <property type="entry name" value="AA_TRANSFER_CLASS_1"/>
    <property type="match status" value="1"/>
</dbReference>
<evidence type="ECO:0000256" key="2">
    <source>
        <dbReference type="ARBA" id="ARBA00022576"/>
    </source>
</evidence>
<dbReference type="InterPro" id="IPR004839">
    <property type="entry name" value="Aminotransferase_I/II_large"/>
</dbReference>
<comment type="cofactor">
    <cofactor evidence="1 4">
        <name>pyridoxal 5'-phosphate</name>
        <dbReference type="ChEBI" id="CHEBI:597326"/>
    </cofactor>
</comment>
<dbReference type="Gene3D" id="3.40.640.10">
    <property type="entry name" value="Type I PLP-dependent aspartate aminotransferase-like (Major domain)"/>
    <property type="match status" value="1"/>
</dbReference>
<evidence type="ECO:0000256" key="1">
    <source>
        <dbReference type="ARBA" id="ARBA00001933"/>
    </source>
</evidence>
<dbReference type="CDD" id="cd00609">
    <property type="entry name" value="AAT_like"/>
    <property type="match status" value="1"/>
</dbReference>
<gene>
    <name evidence="6" type="ORF">B0I26_10868</name>
</gene>
<comment type="caution">
    <text evidence="6">The sequence shown here is derived from an EMBL/GenBank/DDBJ whole genome shotgun (WGS) entry which is preliminary data.</text>
</comment>
<evidence type="ECO:0000313" key="6">
    <source>
        <dbReference type="EMBL" id="RAK18893.1"/>
    </source>
</evidence>
<dbReference type="EC" id="2.6.1.-" evidence="4"/>
<dbReference type="AlphaFoldDB" id="A0A327YD21"/>
<evidence type="ECO:0000259" key="5">
    <source>
        <dbReference type="Pfam" id="PF00155"/>
    </source>
</evidence>
<evidence type="ECO:0000313" key="7">
    <source>
        <dbReference type="Proteomes" id="UP000248555"/>
    </source>
</evidence>
<dbReference type="InterPro" id="IPR050881">
    <property type="entry name" value="LL-DAP_aminotransferase"/>
</dbReference>
<dbReference type="InterPro" id="IPR015424">
    <property type="entry name" value="PyrdxlP-dep_Trfase"/>
</dbReference>
<dbReference type="NCBIfam" id="NF005815">
    <property type="entry name" value="PRK07681.1"/>
    <property type="match status" value="1"/>
</dbReference>
<dbReference type="SUPFAM" id="SSF53383">
    <property type="entry name" value="PLP-dependent transferases"/>
    <property type="match status" value="1"/>
</dbReference>
<dbReference type="PANTHER" id="PTHR42832">
    <property type="entry name" value="AMINO ACID AMINOTRANSFERASE"/>
    <property type="match status" value="1"/>
</dbReference>
<feature type="domain" description="Aminotransferase class I/classII large" evidence="5">
    <location>
        <begin position="34"/>
        <end position="381"/>
    </location>
</feature>
<dbReference type="RefSeq" id="WP_111645427.1">
    <property type="nucleotide sequence ID" value="NZ_QLMH01000008.1"/>
</dbReference>
<dbReference type="GO" id="GO:0030170">
    <property type="term" value="F:pyridoxal phosphate binding"/>
    <property type="evidence" value="ECO:0007669"/>
    <property type="project" value="InterPro"/>
</dbReference>
<keyword evidence="3 4" id="KW-0808">Transferase</keyword>
<sequence length="390" mass="42984">MRITLSERMKAFGTSIFSELAAYKQSKISQGCEMIDLSIGSPDLPPPAFVMDTLATLVKEGKQYGYPLSGTEEFHEAVADYYNTTYNVKLNKETEVLCLMGSQDGLVHFPMVFADPGDIILVPDPGYTAYATGIAMAGAVPYFMPLRKENKFLPDLSSIPAHVAERAKIMILNFPGNPVPALATEAFFKEVVAFAQKYNIIVLHDFAYSELYYDGHKPISFLSIDGAKEVGVEMNSLSKSFNMAGCRIGYLCGNKQIVQALANFKSNLDYGVFWPIQNAAAAALRKGAAFCEQNRQIYQSRRDRLVEGLASIGWKIDSPKASMFVWAEIPKGWTSTDFTYALIDKANVVVTPGQAFGPHGEGFVRIALVQDEEKIRQAIANLAKSGIFER</sequence>
<dbReference type="PANTHER" id="PTHR42832:SF3">
    <property type="entry name" value="L-GLUTAMINE--4-(METHYLSULFANYL)-2-OXOBUTANOATE AMINOTRANSFERASE"/>
    <property type="match status" value="1"/>
</dbReference>
<organism evidence="6 7">
    <name type="scientific">Paranoxybacillus vitaminiphilus</name>
    <dbReference type="NCBI Taxonomy" id="581036"/>
    <lineage>
        <taxon>Bacteria</taxon>
        <taxon>Bacillati</taxon>
        <taxon>Bacillota</taxon>
        <taxon>Bacilli</taxon>
        <taxon>Bacillales</taxon>
        <taxon>Anoxybacillaceae</taxon>
        <taxon>Paranoxybacillus</taxon>
    </lineage>
</organism>
<proteinExistence type="inferred from homology"/>
<dbReference type="OrthoDB" id="9802328at2"/>
<dbReference type="InterPro" id="IPR004838">
    <property type="entry name" value="NHTrfase_class1_PyrdxlP-BS"/>
</dbReference>
<protein>
    <recommendedName>
        <fullName evidence="4">Aminotransferase</fullName>
        <ecNumber evidence="4">2.6.1.-</ecNumber>
    </recommendedName>
</protein>
<evidence type="ECO:0000256" key="4">
    <source>
        <dbReference type="RuleBase" id="RU000481"/>
    </source>
</evidence>
<name>A0A327YD21_9BACL</name>
<dbReference type="Proteomes" id="UP000248555">
    <property type="component" value="Unassembled WGS sequence"/>
</dbReference>